<dbReference type="Pfam" id="PF13795">
    <property type="entry name" value="HupE_UreJ_2"/>
    <property type="match status" value="1"/>
</dbReference>
<accession>A0A1M6YJM7</accession>
<feature type="transmembrane region" description="Helical" evidence="1">
    <location>
        <begin position="44"/>
        <end position="62"/>
    </location>
</feature>
<feature type="transmembrane region" description="Helical" evidence="1">
    <location>
        <begin position="147"/>
        <end position="170"/>
    </location>
</feature>
<dbReference type="OrthoDB" id="9808870at2"/>
<gene>
    <name evidence="2" type="ORF">SAMN02746009_02273</name>
</gene>
<proteinExistence type="predicted"/>
<sequence>MASLFQTYLQLGFHHILNLQAYDHIVFLLALCAPYVLSDWRRVVALVTSFTIGHSFTLALATMGVVQYSAALIETLIPVTILLTCAANMVQAGRAGRSEARRLSPEPVVLALPNLLAAVFGLIHGLGFSSYLRELLGQQSRPVLELLAFNVGVELGQLLIVSFILLLGFLLLRGFGVARRDWLLVVSGAAAGIAAVLLVG</sequence>
<feature type="transmembrane region" description="Helical" evidence="1">
    <location>
        <begin position="108"/>
        <end position="127"/>
    </location>
</feature>
<protein>
    <submittedName>
        <fullName evidence="2">HupE / UreJ protein</fullName>
    </submittedName>
</protein>
<dbReference type="InterPro" id="IPR032809">
    <property type="entry name" value="Put_HupE_UreJ"/>
</dbReference>
<evidence type="ECO:0000313" key="3">
    <source>
        <dbReference type="Proteomes" id="UP000183947"/>
    </source>
</evidence>
<dbReference type="RefSeq" id="WP_073284745.1">
    <property type="nucleotide sequence ID" value="NZ_FRAS01000011.1"/>
</dbReference>
<feature type="transmembrane region" description="Helical" evidence="1">
    <location>
        <begin position="68"/>
        <end position="87"/>
    </location>
</feature>
<keyword evidence="3" id="KW-1185">Reference proteome</keyword>
<feature type="transmembrane region" description="Helical" evidence="1">
    <location>
        <begin position="182"/>
        <end position="199"/>
    </location>
</feature>
<dbReference type="EMBL" id="FRAS01000011">
    <property type="protein sequence ID" value="SHL18275.1"/>
    <property type="molecule type" value="Genomic_DNA"/>
</dbReference>
<evidence type="ECO:0000256" key="1">
    <source>
        <dbReference type="SAM" id="Phobius"/>
    </source>
</evidence>
<name>A0A1M6YJM7_9BACT</name>
<evidence type="ECO:0000313" key="2">
    <source>
        <dbReference type="EMBL" id="SHL18275.1"/>
    </source>
</evidence>
<keyword evidence="1" id="KW-0812">Transmembrane</keyword>
<keyword evidence="1" id="KW-1133">Transmembrane helix</keyword>
<dbReference type="AlphaFoldDB" id="A0A1M6YJM7"/>
<keyword evidence="1" id="KW-0472">Membrane</keyword>
<reference evidence="3" key="1">
    <citation type="submission" date="2016-11" db="EMBL/GenBank/DDBJ databases">
        <authorList>
            <person name="Varghese N."/>
            <person name="Submissions S."/>
        </authorList>
    </citation>
    <scope>NUCLEOTIDE SEQUENCE [LARGE SCALE GENOMIC DNA]</scope>
    <source>
        <strain evidence="3">DSM 18569</strain>
    </source>
</reference>
<dbReference type="Proteomes" id="UP000183947">
    <property type="component" value="Unassembled WGS sequence"/>
</dbReference>
<organism evidence="2 3">
    <name type="scientific">Hymenobacter psychrotolerans DSM 18569</name>
    <dbReference type="NCBI Taxonomy" id="1121959"/>
    <lineage>
        <taxon>Bacteria</taxon>
        <taxon>Pseudomonadati</taxon>
        <taxon>Bacteroidota</taxon>
        <taxon>Cytophagia</taxon>
        <taxon>Cytophagales</taxon>
        <taxon>Hymenobacteraceae</taxon>
        <taxon>Hymenobacter</taxon>
    </lineage>
</organism>
<feature type="transmembrane region" description="Helical" evidence="1">
    <location>
        <begin position="20"/>
        <end position="37"/>
    </location>
</feature>